<comment type="caution">
    <text evidence="2">The sequence shown here is derived from an EMBL/GenBank/DDBJ whole genome shotgun (WGS) entry which is preliminary data.</text>
</comment>
<reference evidence="2 3" key="1">
    <citation type="journal article" date="2023" name="Plants (Basel)">
        <title>Bridging the Gap: Combining Genomics and Transcriptomics Approaches to Understand Stylosanthes scabra, an Orphan Legume from the Brazilian Caatinga.</title>
        <authorList>
            <person name="Ferreira-Neto J.R.C."/>
            <person name="da Silva M.D."/>
            <person name="Binneck E."/>
            <person name="de Melo N.F."/>
            <person name="da Silva R.H."/>
            <person name="de Melo A.L.T.M."/>
            <person name="Pandolfi V."/>
            <person name="Bustamante F.O."/>
            <person name="Brasileiro-Vidal A.C."/>
            <person name="Benko-Iseppon A.M."/>
        </authorList>
    </citation>
    <scope>NUCLEOTIDE SEQUENCE [LARGE SCALE GENOMIC DNA]</scope>
    <source>
        <tissue evidence="2">Leaves</tissue>
    </source>
</reference>
<dbReference type="EMBL" id="JASCZI010154798">
    <property type="protein sequence ID" value="MED6178169.1"/>
    <property type="molecule type" value="Genomic_DNA"/>
</dbReference>
<feature type="compositionally biased region" description="Low complexity" evidence="1">
    <location>
        <begin position="19"/>
        <end position="28"/>
    </location>
</feature>
<feature type="region of interest" description="Disordered" evidence="1">
    <location>
        <begin position="1"/>
        <end position="31"/>
    </location>
</feature>
<feature type="compositionally biased region" description="Basic and acidic residues" evidence="1">
    <location>
        <begin position="1"/>
        <end position="10"/>
    </location>
</feature>
<protein>
    <submittedName>
        <fullName evidence="2">Uncharacterized protein</fullName>
    </submittedName>
</protein>
<dbReference type="Proteomes" id="UP001341840">
    <property type="component" value="Unassembled WGS sequence"/>
</dbReference>
<name>A0ABU6VYN2_9FABA</name>
<sequence>SDEVEVHEGFETMDDDEVNNNTNNNNNKNTEDLSEVNYEWLHHSIDDDPNLFYDDFPRLPDFPCISSPPSSSSSTSSTSKPAEKQKPIITTTACSLSSSVESKSSSSTFVFHCFHGNLTSHEYSI</sequence>
<evidence type="ECO:0000313" key="2">
    <source>
        <dbReference type="EMBL" id="MED6178169.1"/>
    </source>
</evidence>
<evidence type="ECO:0000256" key="1">
    <source>
        <dbReference type="SAM" id="MobiDB-lite"/>
    </source>
</evidence>
<organism evidence="2 3">
    <name type="scientific">Stylosanthes scabra</name>
    <dbReference type="NCBI Taxonomy" id="79078"/>
    <lineage>
        <taxon>Eukaryota</taxon>
        <taxon>Viridiplantae</taxon>
        <taxon>Streptophyta</taxon>
        <taxon>Embryophyta</taxon>
        <taxon>Tracheophyta</taxon>
        <taxon>Spermatophyta</taxon>
        <taxon>Magnoliopsida</taxon>
        <taxon>eudicotyledons</taxon>
        <taxon>Gunneridae</taxon>
        <taxon>Pentapetalae</taxon>
        <taxon>rosids</taxon>
        <taxon>fabids</taxon>
        <taxon>Fabales</taxon>
        <taxon>Fabaceae</taxon>
        <taxon>Papilionoideae</taxon>
        <taxon>50 kb inversion clade</taxon>
        <taxon>dalbergioids sensu lato</taxon>
        <taxon>Dalbergieae</taxon>
        <taxon>Pterocarpus clade</taxon>
        <taxon>Stylosanthes</taxon>
    </lineage>
</organism>
<keyword evidence="3" id="KW-1185">Reference proteome</keyword>
<proteinExistence type="predicted"/>
<feature type="compositionally biased region" description="Low complexity" evidence="1">
    <location>
        <begin position="67"/>
        <end position="79"/>
    </location>
</feature>
<gene>
    <name evidence="2" type="ORF">PIB30_105057</name>
</gene>
<accession>A0ABU6VYN2</accession>
<evidence type="ECO:0000313" key="3">
    <source>
        <dbReference type="Proteomes" id="UP001341840"/>
    </source>
</evidence>
<feature type="region of interest" description="Disordered" evidence="1">
    <location>
        <begin position="63"/>
        <end position="89"/>
    </location>
</feature>
<feature type="non-terminal residue" evidence="2">
    <location>
        <position position="1"/>
    </location>
</feature>